<evidence type="ECO:0008006" key="3">
    <source>
        <dbReference type="Google" id="ProtNLM"/>
    </source>
</evidence>
<comment type="caution">
    <text evidence="1">The sequence shown here is derived from an EMBL/GenBank/DDBJ whole genome shotgun (WGS) entry which is preliminary data.</text>
</comment>
<protein>
    <recommendedName>
        <fullName evidence="3">DUF1320 domain-containing protein</fullName>
    </recommendedName>
</protein>
<sequence>MSQYAQLADMREAFGDEELVLVTTPEGQPRETIDASRVNTELVTASAEIDSYLRQRYQMPINGTDPMIARVCCDIARWRLWNRSDVEPSNAVRGGYKDAVAWLKAVNVGNVTLDGEIAINVGTDFSNFVARRPAFVGRGP</sequence>
<proteinExistence type="predicted"/>
<dbReference type="Pfam" id="PF07030">
    <property type="entry name" value="Phage_Mu_Gp36"/>
    <property type="match status" value="1"/>
</dbReference>
<evidence type="ECO:0000313" key="2">
    <source>
        <dbReference type="Proteomes" id="UP000032675"/>
    </source>
</evidence>
<dbReference type="Proteomes" id="UP000032675">
    <property type="component" value="Unassembled WGS sequence"/>
</dbReference>
<reference evidence="1 2" key="1">
    <citation type="submission" date="2012-11" db="EMBL/GenBank/DDBJ databases">
        <title>Whole genome sequence of Gluconacetobacter europaeus NBRC3261.</title>
        <authorList>
            <person name="Azuma Y."/>
            <person name="Higashiura N."/>
            <person name="Hirakawa H."/>
            <person name="Matsushita K."/>
        </authorList>
    </citation>
    <scope>NUCLEOTIDE SEQUENCE [LARGE SCALE GENOMIC DNA]</scope>
    <source>
        <strain evidence="1 2">NBRC 3261</strain>
    </source>
</reference>
<gene>
    <name evidence="1" type="ORF">Geu3261_0269_007</name>
</gene>
<organism evidence="1 2">
    <name type="scientific">Komagataeibacter europaeus NBRC 3261</name>
    <dbReference type="NCBI Taxonomy" id="1234669"/>
    <lineage>
        <taxon>Bacteria</taxon>
        <taxon>Pseudomonadati</taxon>
        <taxon>Pseudomonadota</taxon>
        <taxon>Alphaproteobacteria</taxon>
        <taxon>Acetobacterales</taxon>
        <taxon>Acetobacteraceae</taxon>
        <taxon>Komagataeibacter</taxon>
    </lineage>
</organism>
<accession>A0A0D6Q4E3</accession>
<dbReference type="AlphaFoldDB" id="A0A0D6Q4E3"/>
<name>A0A0D6Q4E3_KOMEU</name>
<dbReference type="EMBL" id="BANI01000230">
    <property type="protein sequence ID" value="GAN97835.1"/>
    <property type="molecule type" value="Genomic_DNA"/>
</dbReference>
<dbReference type="RefSeq" id="WP_048852233.1">
    <property type="nucleotide sequence ID" value="NZ_BANI01000230.1"/>
</dbReference>
<dbReference type="InterPro" id="IPR009752">
    <property type="entry name" value="Phage_Mu_GpJ"/>
</dbReference>
<evidence type="ECO:0000313" key="1">
    <source>
        <dbReference type="EMBL" id="GAN97835.1"/>
    </source>
</evidence>